<keyword evidence="2" id="KW-0805">Transcription regulation</keyword>
<organism evidence="6 7">
    <name type="scientific">Denitrobaculum tricleocarpae</name>
    <dbReference type="NCBI Taxonomy" id="2591009"/>
    <lineage>
        <taxon>Bacteria</taxon>
        <taxon>Pseudomonadati</taxon>
        <taxon>Pseudomonadota</taxon>
        <taxon>Alphaproteobacteria</taxon>
        <taxon>Rhodospirillales</taxon>
        <taxon>Rhodospirillaceae</taxon>
        <taxon>Denitrobaculum</taxon>
    </lineage>
</organism>
<comment type="similarity">
    <text evidence="1">Belongs to the LysR transcriptional regulatory family.</text>
</comment>
<dbReference type="PANTHER" id="PTHR30579:SF7">
    <property type="entry name" value="HTH-TYPE TRANSCRIPTIONAL REGULATOR LRHA-RELATED"/>
    <property type="match status" value="1"/>
</dbReference>
<name>A0A545TGK3_9PROT</name>
<comment type="caution">
    <text evidence="6">The sequence shown here is derived from an EMBL/GenBank/DDBJ whole genome shotgun (WGS) entry which is preliminary data.</text>
</comment>
<evidence type="ECO:0000256" key="1">
    <source>
        <dbReference type="ARBA" id="ARBA00009437"/>
    </source>
</evidence>
<dbReference type="Proteomes" id="UP000315252">
    <property type="component" value="Unassembled WGS sequence"/>
</dbReference>
<dbReference type="InterPro" id="IPR036388">
    <property type="entry name" value="WH-like_DNA-bd_sf"/>
</dbReference>
<feature type="domain" description="HTH lysR-type" evidence="5">
    <location>
        <begin position="9"/>
        <end position="66"/>
    </location>
</feature>
<gene>
    <name evidence="6" type="ORF">FKG95_22275</name>
</gene>
<proteinExistence type="inferred from homology"/>
<evidence type="ECO:0000256" key="3">
    <source>
        <dbReference type="ARBA" id="ARBA00023125"/>
    </source>
</evidence>
<dbReference type="Gene3D" id="3.40.190.10">
    <property type="entry name" value="Periplasmic binding protein-like II"/>
    <property type="match status" value="2"/>
</dbReference>
<dbReference type="EMBL" id="VHSH01000008">
    <property type="protein sequence ID" value="TQV76357.1"/>
    <property type="molecule type" value="Genomic_DNA"/>
</dbReference>
<dbReference type="GO" id="GO:0003677">
    <property type="term" value="F:DNA binding"/>
    <property type="evidence" value="ECO:0007669"/>
    <property type="project" value="UniProtKB-KW"/>
</dbReference>
<keyword evidence="4" id="KW-0804">Transcription</keyword>
<reference evidence="6 7" key="1">
    <citation type="submission" date="2019-06" db="EMBL/GenBank/DDBJ databases">
        <title>Whole genome sequence for Rhodospirillaceae sp. R148.</title>
        <authorList>
            <person name="Wang G."/>
        </authorList>
    </citation>
    <scope>NUCLEOTIDE SEQUENCE [LARGE SCALE GENOMIC DNA]</scope>
    <source>
        <strain evidence="6 7">R148</strain>
    </source>
</reference>
<dbReference type="OrthoDB" id="9789529at2"/>
<dbReference type="AlphaFoldDB" id="A0A545TGK3"/>
<dbReference type="Gene3D" id="1.10.10.10">
    <property type="entry name" value="Winged helix-like DNA-binding domain superfamily/Winged helix DNA-binding domain"/>
    <property type="match status" value="1"/>
</dbReference>
<dbReference type="SUPFAM" id="SSF53850">
    <property type="entry name" value="Periplasmic binding protein-like II"/>
    <property type="match status" value="1"/>
</dbReference>
<dbReference type="PROSITE" id="PS50931">
    <property type="entry name" value="HTH_LYSR"/>
    <property type="match status" value="1"/>
</dbReference>
<dbReference type="RefSeq" id="WP_142898620.1">
    <property type="nucleotide sequence ID" value="NZ_ML660059.1"/>
</dbReference>
<dbReference type="GO" id="GO:0003700">
    <property type="term" value="F:DNA-binding transcription factor activity"/>
    <property type="evidence" value="ECO:0007669"/>
    <property type="project" value="InterPro"/>
</dbReference>
<dbReference type="InterPro" id="IPR050176">
    <property type="entry name" value="LTTR"/>
</dbReference>
<evidence type="ECO:0000313" key="7">
    <source>
        <dbReference type="Proteomes" id="UP000315252"/>
    </source>
</evidence>
<keyword evidence="3" id="KW-0238">DNA-binding</keyword>
<protein>
    <submittedName>
        <fullName evidence="6">LysR family transcriptional regulator</fullName>
    </submittedName>
</protein>
<dbReference type="SUPFAM" id="SSF46785">
    <property type="entry name" value="Winged helix' DNA-binding domain"/>
    <property type="match status" value="1"/>
</dbReference>
<dbReference type="InterPro" id="IPR036390">
    <property type="entry name" value="WH_DNA-bd_sf"/>
</dbReference>
<accession>A0A545TGK3</accession>
<dbReference type="PANTHER" id="PTHR30579">
    <property type="entry name" value="TRANSCRIPTIONAL REGULATOR"/>
    <property type="match status" value="1"/>
</dbReference>
<dbReference type="PRINTS" id="PR00039">
    <property type="entry name" value="HTHLYSR"/>
</dbReference>
<dbReference type="InterPro" id="IPR005119">
    <property type="entry name" value="LysR_subst-bd"/>
</dbReference>
<sequence length="295" mass="31912">MNANERPTPDSSLLRTFLEIADCGNLTLAASRLNRSQSAISVQLRKLESELKVSLFERDAKGMVLSVNGERLLPVARRVLAELGQVHALFQAALKGKIRVGIPDDFEENVLERTLADFARSNPGVDVVASSGCTVGFPEAVQRGALDIAVYSGPGDIAGEVFLTQKPVWVASGTLCLDRSEPVPLAIMDRGCWWQELPTKALEQQGRPYSIAFECSGLTSQKAAIRAGFAVGILYENSVEPDMKVLSPRDGFPRLPHSKRSIIINPEAPEKLTAAMSRAIRNAASRGLAKPLVAH</sequence>
<evidence type="ECO:0000313" key="6">
    <source>
        <dbReference type="EMBL" id="TQV76357.1"/>
    </source>
</evidence>
<dbReference type="Pfam" id="PF00126">
    <property type="entry name" value="HTH_1"/>
    <property type="match status" value="1"/>
</dbReference>
<keyword evidence="7" id="KW-1185">Reference proteome</keyword>
<dbReference type="FunFam" id="1.10.10.10:FF:000001">
    <property type="entry name" value="LysR family transcriptional regulator"/>
    <property type="match status" value="1"/>
</dbReference>
<evidence type="ECO:0000259" key="5">
    <source>
        <dbReference type="PROSITE" id="PS50931"/>
    </source>
</evidence>
<evidence type="ECO:0000256" key="4">
    <source>
        <dbReference type="ARBA" id="ARBA00023163"/>
    </source>
</evidence>
<evidence type="ECO:0000256" key="2">
    <source>
        <dbReference type="ARBA" id="ARBA00023015"/>
    </source>
</evidence>
<dbReference type="Pfam" id="PF03466">
    <property type="entry name" value="LysR_substrate"/>
    <property type="match status" value="1"/>
</dbReference>
<dbReference type="InterPro" id="IPR000847">
    <property type="entry name" value="LysR_HTH_N"/>
</dbReference>